<dbReference type="Gene3D" id="2.60.40.2030">
    <property type="match status" value="1"/>
</dbReference>
<evidence type="ECO:0000313" key="3">
    <source>
        <dbReference type="Proteomes" id="UP000326903"/>
    </source>
</evidence>
<dbReference type="RefSeq" id="WP_150414802.1">
    <property type="nucleotide sequence ID" value="NZ_VYQF01000002.1"/>
</dbReference>
<dbReference type="InterPro" id="IPR026444">
    <property type="entry name" value="Secre_tail"/>
</dbReference>
<keyword evidence="3" id="KW-1185">Reference proteome</keyword>
<dbReference type="Proteomes" id="UP000326903">
    <property type="component" value="Unassembled WGS sequence"/>
</dbReference>
<dbReference type="Gene3D" id="2.130.10.10">
    <property type="entry name" value="YVTN repeat-like/Quinoprotein amine dehydrogenase"/>
    <property type="match status" value="3"/>
</dbReference>
<dbReference type="InterPro" id="IPR052025">
    <property type="entry name" value="Xyloglucanase_GH74"/>
</dbReference>
<dbReference type="GO" id="GO:0010411">
    <property type="term" value="P:xyloglucan metabolic process"/>
    <property type="evidence" value="ECO:0007669"/>
    <property type="project" value="TreeGrafter"/>
</dbReference>
<dbReference type="NCBIfam" id="TIGR04183">
    <property type="entry name" value="Por_Secre_tail"/>
    <property type="match status" value="1"/>
</dbReference>
<dbReference type="InterPro" id="IPR015943">
    <property type="entry name" value="WD40/YVTN_repeat-like_dom_sf"/>
</dbReference>
<dbReference type="CDD" id="cd15482">
    <property type="entry name" value="Sialidase_non-viral"/>
    <property type="match status" value="2"/>
</dbReference>
<dbReference type="SUPFAM" id="SSF141072">
    <property type="entry name" value="CalX-like"/>
    <property type="match status" value="1"/>
</dbReference>
<organism evidence="2 3">
    <name type="scientific">Ginsengibacter hankyongi</name>
    <dbReference type="NCBI Taxonomy" id="2607284"/>
    <lineage>
        <taxon>Bacteria</taxon>
        <taxon>Pseudomonadati</taxon>
        <taxon>Bacteroidota</taxon>
        <taxon>Chitinophagia</taxon>
        <taxon>Chitinophagales</taxon>
        <taxon>Chitinophagaceae</taxon>
        <taxon>Ginsengibacter</taxon>
    </lineage>
</organism>
<sequence>MRKLILVLVSVVACFFLIFNSAHIKSLKKITAKRINAYPIKIHEEEDEAREDGIAEAQKMEFELTKDVSLGYIPKDRLVKAYENLLTKKKFSPNTPISVSALTWTERGPNSDVVGPSDGNTRAGNGVTSGRMRAIWVDLSDATNHTVWAGGIDGGIWKTTNISASPASWVPVNDFFGNLAIGSICQDPLGTKDTMYFGTGEKTANADAVRGGGVWKSVDHGVTWNLLSSTTGFWNASKIVCDAAGNIYLSTIGNSKGIQRSTDGGSTWTNITPTGLNTSVTDMELSNTGRMHIVCGYRNGANAGYRFTDNPSTVTASTWTSATTVFPNVQYSCELAVNGNTLYVLNANSSYQTPQIYKSTDGGDNWTATSTSPPAAGGNNDLSSGQAWYNMALAVDPANDQNVIAGGLNCYRSTDGGATWTQISTWVGSSLTYIHADQQTAVWNGNQVLVGSDGGIFYSSDGGGTFTDRNVGLRLKQYYSCAMHPTSTNYFLAGAQDNGVDQLTNAGLGGATEVTGGDGAFVQIDQDEPQYQFGSYVYNQYKRSTDGGNTWSSVNYSNSIGQFINPTDYDNVNNKLYAGGGSNQYIRWENPQTGNTFTPITISAFSGAVRNVSISPYTSNRVFFGTSSGKIVKVDDANASSPNATDVTGVGMPSTNVSCVAVGTDDNNLIATYSNYGAVNHIWASTSGGGSGGWTNITGNFPDIPVRWAIFYPDDNTKAIIATEMGVYETSSINGSSTVWTQDPSFPIVRTDMLKYRKSDGTVAAATHGRGLWTANIPFTTPYIRFAAPLNDQVETTAATSGCRNYKDYTLSMNIDLPPTGNATVTLGIAVGGTATRGVDYDFTTNGDFTSPSSTLTFASGSSTPQFITLRIYDDAEVESRESFTLNYVVSGTTNAVAAPSSKTYTFYITDNDFAPVANGASNVFTIGTSAYYLTNGSGGEPFDAKLPSKRNQMLYRASELNAAGITAGTITSVAFNMTKASIRPYQNLQIKMGTTSVSNLVDDTAVNIISTSTVKTLASYSTVNGYNTFTLDVPFIWDGISNIAIEVCYDNGTGDTTDFADKTIGYNDGSTALQGNLLWQDSVNCSSSFTNVNYFGFGTKPQIQLGVTVFGNLIDTSGSRSEYIGSNGPFYFYNGNYILNSITTASANLGCVSSVLTGTGNTWQPFYGGMRSEKVFTISPTTNSGASYTIGLYFTIAELAGFDPATVQIAKTDAATIGAATAANTIIGSTTYVTYANGYLFTASFTGLSQFFLVNPGVVLPVTLLTFNGNLSNQAILLNWKTSSEHGSKYFDIEKSGNGTNFTTIGKVNAAGNSSSGRNYNYTDRQIDEYNYYRLKMADIDGKFTYSSTVLIKNLNVTQHLWVGNNPFRDIINIHLAKIPQRSIKVELMDESGARVYFKEVGSTNFLNVDVSKLNMASGVYILRTTVDGKIYTNKLLKL</sequence>
<dbReference type="PANTHER" id="PTHR43739">
    <property type="entry name" value="XYLOGLUCANASE (EUROFUNG)"/>
    <property type="match status" value="1"/>
</dbReference>
<gene>
    <name evidence="2" type="ORF">FW778_11230</name>
</gene>
<evidence type="ECO:0000256" key="1">
    <source>
        <dbReference type="SAM" id="MobiDB-lite"/>
    </source>
</evidence>
<dbReference type="InterPro" id="IPR038081">
    <property type="entry name" value="CalX-like_sf"/>
</dbReference>
<dbReference type="InterPro" id="IPR013783">
    <property type="entry name" value="Ig-like_fold"/>
</dbReference>
<dbReference type="SUPFAM" id="SSF50939">
    <property type="entry name" value="Sialidases"/>
    <property type="match status" value="2"/>
</dbReference>
<evidence type="ECO:0000313" key="2">
    <source>
        <dbReference type="EMBL" id="KAA9039391.1"/>
    </source>
</evidence>
<dbReference type="Gene3D" id="2.60.40.10">
    <property type="entry name" value="Immunoglobulins"/>
    <property type="match status" value="1"/>
</dbReference>
<comment type="caution">
    <text evidence="2">The sequence shown here is derived from an EMBL/GenBank/DDBJ whole genome shotgun (WGS) entry which is preliminary data.</text>
</comment>
<accession>A0A5J5IH54</accession>
<dbReference type="EMBL" id="VYQF01000002">
    <property type="protein sequence ID" value="KAA9039391.1"/>
    <property type="molecule type" value="Genomic_DNA"/>
</dbReference>
<feature type="region of interest" description="Disordered" evidence="1">
    <location>
        <begin position="360"/>
        <end position="379"/>
    </location>
</feature>
<name>A0A5J5IH54_9BACT</name>
<protein>
    <submittedName>
        <fullName evidence="2">T9SS type A sorting domain-containing protein</fullName>
    </submittedName>
</protein>
<dbReference type="PANTHER" id="PTHR43739:SF5">
    <property type="entry name" value="EXO-ALPHA-SIALIDASE"/>
    <property type="match status" value="1"/>
</dbReference>
<dbReference type="InterPro" id="IPR036278">
    <property type="entry name" value="Sialidase_sf"/>
</dbReference>
<reference evidence="2 3" key="1">
    <citation type="submission" date="2019-09" db="EMBL/GenBank/DDBJ databases">
        <title>Draft genome sequence of Ginsengibacter sp. BR5-29.</title>
        <authorList>
            <person name="Im W.-T."/>
        </authorList>
    </citation>
    <scope>NUCLEOTIDE SEQUENCE [LARGE SCALE GENOMIC DNA]</scope>
    <source>
        <strain evidence="2 3">BR5-29</strain>
    </source>
</reference>
<proteinExistence type="predicted"/>